<protein>
    <submittedName>
        <fullName evidence="1">Uncharacterized protein</fullName>
    </submittedName>
</protein>
<organism evidence="1 2">
    <name type="scientific">Lachnoanaerobaculum saburreum F0468</name>
    <dbReference type="NCBI Taxonomy" id="1095750"/>
    <lineage>
        <taxon>Bacteria</taxon>
        <taxon>Bacillati</taxon>
        <taxon>Bacillota</taxon>
        <taxon>Clostridia</taxon>
        <taxon>Lachnospirales</taxon>
        <taxon>Lachnospiraceae</taxon>
        <taxon>Lachnoanaerobaculum</taxon>
    </lineage>
</organism>
<accession>I0R5Z5</accession>
<name>I0R5Z5_9FIRM</name>
<dbReference type="Proteomes" id="UP000005039">
    <property type="component" value="Unassembled WGS sequence"/>
</dbReference>
<sequence length="546" mass="59579">MAQAILLRGGTGGVTSDDVTAGKAQVLQGYKTVTSDSDDEVIEGEIISRGTFVIASEVVNAPFEGTVHTRFEEGYYIKYGQYKPTVKIPYAVLANVIGVDPTKMLQSLTLAGKQGQIKSIDTGANNYRFNKSIGYGIDNWSDVNNPVFYVDFPHGNAFYNRADGHPHVCIDADKLGNVTADKVLAGNTFTSKNGVSMSGTMANRGNGMDTVEFINAHWENKFVARMEQGYYSQNGQWKPYVSIPYAVLANASGVDPAKMLKSLTISGRQGQIEERGSYMDAVGVWYHGASGNLVGQIPPGYYSADNGNNRTNVNIKKQDIVNVLGLNPDLWLNTFQTMGIQGKIPRWVSASHVISAVNNEGFVWDDDTGANRGRGIVSKIAKGQYIENADWVFLSSPNLYPQNVVKDININGVTGTRDFADKVNDYTVAANLEISMSNREQVISLDNAYSGSQTVFFAVYLVGDDVYDGFVRRDMGNGRYLIGRIPVSKNDSNLIGTYVRNVPIQIEIIRDGAGNISLVHHGPNQILGVTNIMVTIYAHSSVSFSF</sequence>
<dbReference type="eggNOG" id="ENOG502ZFUR">
    <property type="taxonomic scope" value="Bacteria"/>
</dbReference>
<dbReference type="OrthoDB" id="2068011at2"/>
<gene>
    <name evidence="1" type="ORF">HMPREF9970_0325</name>
</gene>
<proteinExistence type="predicted"/>
<keyword evidence="2" id="KW-1185">Reference proteome</keyword>
<evidence type="ECO:0000313" key="1">
    <source>
        <dbReference type="EMBL" id="EIC95103.1"/>
    </source>
</evidence>
<comment type="caution">
    <text evidence="1">The sequence shown here is derived from an EMBL/GenBank/DDBJ whole genome shotgun (WGS) entry which is preliminary data.</text>
</comment>
<dbReference type="RefSeq" id="WP_008754607.1">
    <property type="nucleotide sequence ID" value="NZ_AJGH01000101.1"/>
</dbReference>
<reference evidence="1 2" key="1">
    <citation type="submission" date="2012-03" db="EMBL/GenBank/DDBJ databases">
        <authorList>
            <person name="Durkin A.S."/>
            <person name="McCorrison J."/>
            <person name="Torralba M."/>
            <person name="Gillis M."/>
            <person name="Methe B."/>
            <person name="Sutton G."/>
            <person name="Nelson K.E."/>
        </authorList>
    </citation>
    <scope>NUCLEOTIDE SEQUENCE [LARGE SCALE GENOMIC DNA]</scope>
    <source>
        <strain evidence="1 2">F0468</strain>
    </source>
</reference>
<evidence type="ECO:0000313" key="2">
    <source>
        <dbReference type="Proteomes" id="UP000005039"/>
    </source>
</evidence>
<dbReference type="PATRIC" id="fig|1095750.3.peg.2100"/>
<dbReference type="AlphaFoldDB" id="I0R5Z5"/>
<dbReference type="EMBL" id="AJGH01000101">
    <property type="protein sequence ID" value="EIC95103.1"/>
    <property type="molecule type" value="Genomic_DNA"/>
</dbReference>